<name>A0A7C1I6V6_9CREN</name>
<dbReference type="Pfam" id="PF01810">
    <property type="entry name" value="LysE"/>
    <property type="match status" value="1"/>
</dbReference>
<dbReference type="InterPro" id="IPR001123">
    <property type="entry name" value="LeuE-type"/>
</dbReference>
<keyword evidence="4 6" id="KW-1133">Transmembrane helix</keyword>
<keyword evidence="3 6" id="KW-0812">Transmembrane</keyword>
<evidence type="ECO:0000313" key="7">
    <source>
        <dbReference type="EMBL" id="HDS10209.1"/>
    </source>
</evidence>
<protein>
    <submittedName>
        <fullName evidence="7">LysE family translocator</fullName>
    </submittedName>
</protein>
<comment type="subcellular location">
    <subcellularLocation>
        <location evidence="1">Cell membrane</location>
        <topology evidence="1">Multi-pass membrane protein</topology>
    </subcellularLocation>
</comment>
<dbReference type="PANTHER" id="PTHR38825:SF2">
    <property type="entry name" value="LYSINE TRANSPORTER LYSE"/>
    <property type="match status" value="1"/>
</dbReference>
<feature type="transmembrane region" description="Helical" evidence="6">
    <location>
        <begin position="170"/>
        <end position="192"/>
    </location>
</feature>
<feature type="transmembrane region" description="Helical" evidence="6">
    <location>
        <begin position="125"/>
        <end position="158"/>
    </location>
</feature>
<evidence type="ECO:0000256" key="1">
    <source>
        <dbReference type="ARBA" id="ARBA00004651"/>
    </source>
</evidence>
<evidence type="ECO:0000256" key="6">
    <source>
        <dbReference type="SAM" id="Phobius"/>
    </source>
</evidence>
<feature type="transmembrane region" description="Helical" evidence="6">
    <location>
        <begin position="65"/>
        <end position="83"/>
    </location>
</feature>
<reference evidence="7" key="1">
    <citation type="journal article" date="2020" name="mSystems">
        <title>Genome- and Community-Level Interaction Insights into Carbon Utilization and Element Cycling Functions of Hydrothermarchaeota in Hydrothermal Sediment.</title>
        <authorList>
            <person name="Zhou Z."/>
            <person name="Liu Y."/>
            <person name="Xu W."/>
            <person name="Pan J."/>
            <person name="Luo Z.H."/>
            <person name="Li M."/>
        </authorList>
    </citation>
    <scope>NUCLEOTIDE SEQUENCE [LARGE SCALE GENOMIC DNA]</scope>
    <source>
        <strain evidence="7">SpSt-123</strain>
    </source>
</reference>
<evidence type="ECO:0000256" key="4">
    <source>
        <dbReference type="ARBA" id="ARBA00022989"/>
    </source>
</evidence>
<evidence type="ECO:0000256" key="3">
    <source>
        <dbReference type="ARBA" id="ARBA00022692"/>
    </source>
</evidence>
<keyword evidence="5 6" id="KW-0472">Membrane</keyword>
<sequence>MIAEIIRGVILGLSLAAPPGPVNAMIAHRSLTSSVRGILVGLGALSADLIFMTIMLMIKAIIPSVLLKSVGIIGSVFMFYLAVQVLRAKGNNDYERQAKKKELSSTYTKDYATGLAMGLTNPFQITWWLTAGLSLIASFGYTILVGFIIGIISWVFSFSTIISKGRTNKTFILGVKLFSSITLLFFSIYIFIRFGLS</sequence>
<accession>A0A7C1I6V6</accession>
<organism evidence="7">
    <name type="scientific">Fervidicoccus fontis</name>
    <dbReference type="NCBI Taxonomy" id="683846"/>
    <lineage>
        <taxon>Archaea</taxon>
        <taxon>Thermoproteota</taxon>
        <taxon>Thermoprotei</taxon>
        <taxon>Fervidicoccales</taxon>
        <taxon>Fervidicoccaceae</taxon>
        <taxon>Fervidicoccus</taxon>
    </lineage>
</organism>
<gene>
    <name evidence="7" type="ORF">ENO04_01105</name>
</gene>
<evidence type="ECO:0000256" key="5">
    <source>
        <dbReference type="ARBA" id="ARBA00023136"/>
    </source>
</evidence>
<keyword evidence="2" id="KW-1003">Cell membrane</keyword>
<proteinExistence type="predicted"/>
<evidence type="ECO:0000256" key="2">
    <source>
        <dbReference type="ARBA" id="ARBA00022475"/>
    </source>
</evidence>
<comment type="caution">
    <text evidence="7">The sequence shown here is derived from an EMBL/GenBank/DDBJ whole genome shotgun (WGS) entry which is preliminary data.</text>
</comment>
<dbReference type="PANTHER" id="PTHR38825">
    <property type="entry name" value="LYSINE EXPORTER PROTEIN (LYSE/YGGA)"/>
    <property type="match status" value="1"/>
</dbReference>
<feature type="transmembrane region" description="Helical" evidence="6">
    <location>
        <begin position="34"/>
        <end position="58"/>
    </location>
</feature>
<dbReference type="AlphaFoldDB" id="A0A7C1I6V6"/>
<dbReference type="EMBL" id="DSDY01000038">
    <property type="protein sequence ID" value="HDS10209.1"/>
    <property type="molecule type" value="Genomic_DNA"/>
</dbReference>
<dbReference type="GO" id="GO:0006865">
    <property type="term" value="P:amino acid transport"/>
    <property type="evidence" value="ECO:0007669"/>
    <property type="project" value="InterPro"/>
</dbReference>
<dbReference type="GO" id="GO:0005886">
    <property type="term" value="C:plasma membrane"/>
    <property type="evidence" value="ECO:0007669"/>
    <property type="project" value="UniProtKB-SubCell"/>
</dbReference>